<evidence type="ECO:0008006" key="5">
    <source>
        <dbReference type="Google" id="ProtNLM"/>
    </source>
</evidence>
<feature type="chain" id="PRO_5038842084" description="DUF2613 family protein" evidence="2">
    <location>
        <begin position="22"/>
        <end position="82"/>
    </location>
</feature>
<gene>
    <name evidence="3" type="ORF">BJ969_000418</name>
</gene>
<dbReference type="AlphaFoldDB" id="A0A840N5R6"/>
<feature type="signal peptide" evidence="2">
    <location>
        <begin position="1"/>
        <end position="21"/>
    </location>
</feature>
<evidence type="ECO:0000256" key="2">
    <source>
        <dbReference type="SAM" id="SignalP"/>
    </source>
</evidence>
<protein>
    <recommendedName>
        <fullName evidence="5">DUF2613 family protein</fullName>
    </recommendedName>
</protein>
<proteinExistence type="predicted"/>
<comment type="caution">
    <text evidence="3">The sequence shown here is derived from an EMBL/GenBank/DDBJ whole genome shotgun (WGS) entry which is preliminary data.</text>
</comment>
<reference evidence="3 4" key="1">
    <citation type="submission" date="2020-08" db="EMBL/GenBank/DDBJ databases">
        <title>Sequencing the genomes of 1000 actinobacteria strains.</title>
        <authorList>
            <person name="Klenk H.-P."/>
        </authorList>
    </citation>
    <scope>NUCLEOTIDE SEQUENCE [LARGE SCALE GENOMIC DNA]</scope>
    <source>
        <strain evidence="3 4">DSM 45582</strain>
    </source>
</reference>
<accession>A0A840N5R6</accession>
<name>A0A840N5R6_9PSEU</name>
<evidence type="ECO:0000313" key="3">
    <source>
        <dbReference type="EMBL" id="MBB5067330.1"/>
    </source>
</evidence>
<evidence type="ECO:0000313" key="4">
    <source>
        <dbReference type="Proteomes" id="UP000580474"/>
    </source>
</evidence>
<keyword evidence="2" id="KW-0732">Signal</keyword>
<dbReference type="Proteomes" id="UP000580474">
    <property type="component" value="Unassembled WGS sequence"/>
</dbReference>
<dbReference type="EMBL" id="JACHIV010000001">
    <property type="protein sequence ID" value="MBB5067330.1"/>
    <property type="molecule type" value="Genomic_DNA"/>
</dbReference>
<dbReference type="RefSeq" id="WP_184476776.1">
    <property type="nucleotide sequence ID" value="NZ_JACHIV010000001.1"/>
</dbReference>
<feature type="region of interest" description="Disordered" evidence="1">
    <location>
        <begin position="58"/>
        <end position="82"/>
    </location>
</feature>
<evidence type="ECO:0000256" key="1">
    <source>
        <dbReference type="SAM" id="MobiDB-lite"/>
    </source>
</evidence>
<organism evidence="3 4">
    <name type="scientific">Saccharopolyspora gloriosae</name>
    <dbReference type="NCBI Taxonomy" id="455344"/>
    <lineage>
        <taxon>Bacteria</taxon>
        <taxon>Bacillati</taxon>
        <taxon>Actinomycetota</taxon>
        <taxon>Actinomycetes</taxon>
        <taxon>Pseudonocardiales</taxon>
        <taxon>Pseudonocardiaceae</taxon>
        <taxon>Saccharopolyspora</taxon>
    </lineage>
</organism>
<sequence>MASTGTLSLVGGIALATVLSAAAVFAVAQSGCDDPGTYRERDGVVELIGGCVQAEDLPVTPAPQLGDAPHSPPADIDPSIAP</sequence>
<keyword evidence="4" id="KW-1185">Reference proteome</keyword>